<accession>A0A645EDF3</accession>
<evidence type="ECO:0000256" key="1">
    <source>
        <dbReference type="SAM" id="MobiDB-lite"/>
    </source>
</evidence>
<evidence type="ECO:0000313" key="2">
    <source>
        <dbReference type="EMBL" id="MPM98773.1"/>
    </source>
</evidence>
<dbReference type="EMBL" id="VSSQ01044906">
    <property type="protein sequence ID" value="MPM98773.1"/>
    <property type="molecule type" value="Genomic_DNA"/>
</dbReference>
<dbReference type="AlphaFoldDB" id="A0A645EDF3"/>
<gene>
    <name evidence="2" type="ORF">SDC9_145963</name>
</gene>
<organism evidence="2">
    <name type="scientific">bioreactor metagenome</name>
    <dbReference type="NCBI Taxonomy" id="1076179"/>
    <lineage>
        <taxon>unclassified sequences</taxon>
        <taxon>metagenomes</taxon>
        <taxon>ecological metagenomes</taxon>
    </lineage>
</organism>
<comment type="caution">
    <text evidence="2">The sequence shown here is derived from an EMBL/GenBank/DDBJ whole genome shotgun (WGS) entry which is preliminary data.</text>
</comment>
<reference evidence="2" key="1">
    <citation type="submission" date="2019-08" db="EMBL/GenBank/DDBJ databases">
        <authorList>
            <person name="Kucharzyk K."/>
            <person name="Murdoch R.W."/>
            <person name="Higgins S."/>
            <person name="Loffler F."/>
        </authorList>
    </citation>
    <scope>NUCLEOTIDE SEQUENCE</scope>
</reference>
<proteinExistence type="predicted"/>
<name>A0A645EDF3_9ZZZZ</name>
<protein>
    <submittedName>
        <fullName evidence="2">Uncharacterized protein</fullName>
    </submittedName>
</protein>
<sequence length="257" mass="27487">MPGIPGIIWPIDCVILRASTNRFTSSLTSRTSTPAPRAIRERREPLRMPTSARSPGVIDWMIASTRSTCFSSISEIAFMLEAPGSMPKTLDNGPILRICCIWARKSSSPNWPPPPISFSAAFADSSASNAFSACSMRVSMSPMPRMRLAIRSGWKMSKSLSFSPLDANMIGLPITRAIDSAAPPRASPSSLVSTTPSMPTPCSNASAVLTASWPIIASTTNRVSSGLVSALIICAWRIISVSTPNRPAVSMITTSKR</sequence>
<feature type="compositionally biased region" description="Low complexity" evidence="1">
    <location>
        <begin position="26"/>
        <end position="37"/>
    </location>
</feature>
<feature type="region of interest" description="Disordered" evidence="1">
    <location>
        <begin position="26"/>
        <end position="51"/>
    </location>
</feature>